<gene>
    <name evidence="7" type="ORF">SAMN05421875_10998</name>
</gene>
<evidence type="ECO:0000256" key="6">
    <source>
        <dbReference type="SAM" id="Phobius"/>
    </source>
</evidence>
<keyword evidence="2" id="KW-1003">Cell membrane</keyword>
<protein>
    <submittedName>
        <fullName evidence="7">L-lysine exporter family protein LysE/ArgO</fullName>
    </submittedName>
</protein>
<keyword evidence="8" id="KW-1185">Reference proteome</keyword>
<dbReference type="EMBL" id="FNQJ01000009">
    <property type="protein sequence ID" value="SEA31128.1"/>
    <property type="molecule type" value="Genomic_DNA"/>
</dbReference>
<name>A0A1H4A5N7_9BURK</name>
<comment type="subcellular location">
    <subcellularLocation>
        <location evidence="1">Cell membrane</location>
        <topology evidence="1">Multi-pass membrane protein</topology>
    </subcellularLocation>
</comment>
<evidence type="ECO:0000256" key="4">
    <source>
        <dbReference type="ARBA" id="ARBA00022989"/>
    </source>
</evidence>
<evidence type="ECO:0000256" key="5">
    <source>
        <dbReference type="ARBA" id="ARBA00023136"/>
    </source>
</evidence>
<evidence type="ECO:0000313" key="7">
    <source>
        <dbReference type="EMBL" id="SEA31128.1"/>
    </source>
</evidence>
<dbReference type="PANTHER" id="PTHR30086:SF20">
    <property type="entry name" value="ARGININE EXPORTER PROTEIN ARGO-RELATED"/>
    <property type="match status" value="1"/>
</dbReference>
<reference evidence="8" key="1">
    <citation type="submission" date="2016-10" db="EMBL/GenBank/DDBJ databases">
        <authorList>
            <person name="Varghese N."/>
            <person name="Submissions S."/>
        </authorList>
    </citation>
    <scope>NUCLEOTIDE SEQUENCE [LARGE SCALE GENOMIC DNA]</scope>
    <source>
        <strain evidence="8">DSM 25157</strain>
    </source>
</reference>
<dbReference type="STRING" id="592050.SAMN05421875_10998"/>
<dbReference type="Pfam" id="PF01810">
    <property type="entry name" value="LysE"/>
    <property type="match status" value="1"/>
</dbReference>
<dbReference type="PANTHER" id="PTHR30086">
    <property type="entry name" value="ARGININE EXPORTER PROTEIN ARGO"/>
    <property type="match status" value="1"/>
</dbReference>
<dbReference type="GO" id="GO:0005886">
    <property type="term" value="C:plasma membrane"/>
    <property type="evidence" value="ECO:0007669"/>
    <property type="project" value="UniProtKB-SubCell"/>
</dbReference>
<sequence>MWTAHASSSWLAGFTVCLSLIVSIGAQNLYVLRQAVSGQHVRACVAWCVASDALLIGVGVAGMAQLLGRSPALAYYLTVGGAIFLLAYGLFAWWRALVAPDASLGAPQDAAPRGLLGVLGTLAVITLFNPHVYLDTVVLVGSIGARQDGGLKWVFVAGAASASLVWFAALALAGRRLQGLFADPRAWRVLDALTGCMMLVLAWWVWQGVAG</sequence>
<feature type="transmembrane region" description="Helical" evidence="6">
    <location>
        <begin position="12"/>
        <end position="32"/>
    </location>
</feature>
<dbReference type="GO" id="GO:0015171">
    <property type="term" value="F:amino acid transmembrane transporter activity"/>
    <property type="evidence" value="ECO:0007669"/>
    <property type="project" value="TreeGrafter"/>
</dbReference>
<dbReference type="GeneID" id="34232804"/>
<accession>A0A1H4A5N7</accession>
<organism evidence="7 8">
    <name type="scientific">Acidovorax soli</name>
    <dbReference type="NCBI Taxonomy" id="592050"/>
    <lineage>
        <taxon>Bacteria</taxon>
        <taxon>Pseudomonadati</taxon>
        <taxon>Pseudomonadota</taxon>
        <taxon>Betaproteobacteria</taxon>
        <taxon>Burkholderiales</taxon>
        <taxon>Comamonadaceae</taxon>
        <taxon>Acidovorax</taxon>
    </lineage>
</organism>
<evidence type="ECO:0000256" key="3">
    <source>
        <dbReference type="ARBA" id="ARBA00022692"/>
    </source>
</evidence>
<feature type="transmembrane region" description="Helical" evidence="6">
    <location>
        <begin position="44"/>
        <end position="67"/>
    </location>
</feature>
<feature type="transmembrane region" description="Helical" evidence="6">
    <location>
        <begin position="73"/>
        <end position="94"/>
    </location>
</feature>
<keyword evidence="5 6" id="KW-0472">Membrane</keyword>
<proteinExistence type="predicted"/>
<feature type="transmembrane region" description="Helical" evidence="6">
    <location>
        <begin position="186"/>
        <end position="206"/>
    </location>
</feature>
<evidence type="ECO:0000256" key="2">
    <source>
        <dbReference type="ARBA" id="ARBA00022475"/>
    </source>
</evidence>
<feature type="transmembrane region" description="Helical" evidence="6">
    <location>
        <begin position="153"/>
        <end position="174"/>
    </location>
</feature>
<keyword evidence="4 6" id="KW-1133">Transmembrane helix</keyword>
<dbReference type="AlphaFoldDB" id="A0A1H4A5N7"/>
<evidence type="ECO:0000256" key="1">
    <source>
        <dbReference type="ARBA" id="ARBA00004651"/>
    </source>
</evidence>
<evidence type="ECO:0000313" key="8">
    <source>
        <dbReference type="Proteomes" id="UP000199002"/>
    </source>
</evidence>
<keyword evidence="3 6" id="KW-0812">Transmembrane</keyword>
<dbReference type="Proteomes" id="UP000199002">
    <property type="component" value="Unassembled WGS sequence"/>
</dbReference>
<dbReference type="InterPro" id="IPR001123">
    <property type="entry name" value="LeuE-type"/>
</dbReference>
<dbReference type="RefSeq" id="WP_092697960.1">
    <property type="nucleotide sequence ID" value="NZ_CAXIQL010000012.1"/>
</dbReference>
<feature type="transmembrane region" description="Helical" evidence="6">
    <location>
        <begin position="115"/>
        <end position="133"/>
    </location>
</feature>